<dbReference type="Proteomes" id="UP001163203">
    <property type="component" value="Chromosome"/>
</dbReference>
<reference evidence="3" key="1">
    <citation type="submission" date="2022-11" db="EMBL/GenBank/DDBJ databases">
        <authorList>
            <person name="Mo P."/>
        </authorList>
    </citation>
    <scope>NUCLEOTIDE SEQUENCE</scope>
    <source>
        <strain evidence="3">HUAS 11-8</strain>
    </source>
</reference>
<dbReference type="EMBL" id="CP113836">
    <property type="protein sequence ID" value="WAL64694.1"/>
    <property type="molecule type" value="Genomic_DNA"/>
</dbReference>
<keyword evidence="2" id="KW-1133">Transmembrane helix</keyword>
<evidence type="ECO:0000313" key="3">
    <source>
        <dbReference type="EMBL" id="WAL64694.1"/>
    </source>
</evidence>
<evidence type="ECO:0000256" key="1">
    <source>
        <dbReference type="SAM" id="MobiDB-lite"/>
    </source>
</evidence>
<keyword evidence="2" id="KW-0472">Membrane</keyword>
<evidence type="ECO:0000256" key="2">
    <source>
        <dbReference type="SAM" id="Phobius"/>
    </source>
</evidence>
<evidence type="ECO:0000313" key="4">
    <source>
        <dbReference type="Proteomes" id="UP001163203"/>
    </source>
</evidence>
<feature type="transmembrane region" description="Helical" evidence="2">
    <location>
        <begin position="128"/>
        <end position="148"/>
    </location>
</feature>
<gene>
    <name evidence="3" type="ORF">ORV05_27585</name>
</gene>
<feature type="transmembrane region" description="Helical" evidence="2">
    <location>
        <begin position="88"/>
        <end position="108"/>
    </location>
</feature>
<proteinExistence type="predicted"/>
<feature type="region of interest" description="Disordered" evidence="1">
    <location>
        <begin position="207"/>
        <end position="231"/>
    </location>
</feature>
<organism evidence="3 4">
    <name type="scientific">Amycolatopsis cynarae</name>
    <dbReference type="NCBI Taxonomy" id="2995223"/>
    <lineage>
        <taxon>Bacteria</taxon>
        <taxon>Bacillati</taxon>
        <taxon>Actinomycetota</taxon>
        <taxon>Actinomycetes</taxon>
        <taxon>Pseudonocardiales</taxon>
        <taxon>Pseudonocardiaceae</taxon>
        <taxon>Amycolatopsis</taxon>
    </lineage>
</organism>
<protein>
    <submittedName>
        <fullName evidence="3">DUF1453 domain-containing protein</fullName>
    </submittedName>
</protein>
<feature type="transmembrane region" description="Helical" evidence="2">
    <location>
        <begin position="6"/>
        <end position="23"/>
    </location>
</feature>
<name>A0ABY7AY93_9PSEU</name>
<sequence>MSGPVEVILIIAAIGYVLTRRLIGEPAEGRRILLVPVVLTGVGILDLTKVTLSPVSIGFLVGMTAISLAFGLLRGASIRVFERNGVVFMRYTVTTVVLWAVNLAIKLLGSVTLGLVDPKAEHATSTGLMFTLGAGMVVEGLAVLAKAMRSGGRIVWQKGKSGQPHTTSSLLDGLQQKVRTTDWSQQRRRGRGGGLASLIDDVRALDFRQPNNGTSPYDGPQHSADMRTREP</sequence>
<feature type="transmembrane region" description="Helical" evidence="2">
    <location>
        <begin position="57"/>
        <end position="76"/>
    </location>
</feature>
<keyword evidence="4" id="KW-1185">Reference proteome</keyword>
<keyword evidence="2" id="KW-0812">Transmembrane</keyword>
<dbReference type="RefSeq" id="WP_268754916.1">
    <property type="nucleotide sequence ID" value="NZ_CP113836.1"/>
</dbReference>
<accession>A0ABY7AY93</accession>